<protein>
    <submittedName>
        <fullName evidence="1">Uncharacterized protein</fullName>
    </submittedName>
</protein>
<keyword evidence="2" id="KW-1185">Reference proteome</keyword>
<proteinExistence type="predicted"/>
<gene>
    <name evidence="1" type="ORF">ILYODFUR_037752</name>
</gene>
<sequence length="88" mass="9915">WRLPVSFDSKTQPSISTPCFFLLLKHRHLSSLLLAPSSQQKRQLDNSPSQVKTLNLSTPGGSCYNNLLVFPVPVLHYLLSIKTINFSF</sequence>
<reference evidence="1 2" key="1">
    <citation type="submission" date="2021-06" db="EMBL/GenBank/DDBJ databases">
        <authorList>
            <person name="Palmer J.M."/>
        </authorList>
    </citation>
    <scope>NUCLEOTIDE SEQUENCE [LARGE SCALE GENOMIC DNA]</scope>
    <source>
        <strain evidence="2">if_2019</strain>
        <tissue evidence="1">Muscle</tissue>
    </source>
</reference>
<comment type="caution">
    <text evidence="1">The sequence shown here is derived from an EMBL/GenBank/DDBJ whole genome shotgun (WGS) entry which is preliminary data.</text>
</comment>
<dbReference type="EMBL" id="JAHRIQ010054961">
    <property type="protein sequence ID" value="MEQ2238873.1"/>
    <property type="molecule type" value="Genomic_DNA"/>
</dbReference>
<dbReference type="Proteomes" id="UP001482620">
    <property type="component" value="Unassembled WGS sequence"/>
</dbReference>
<organism evidence="1 2">
    <name type="scientific">Ilyodon furcidens</name>
    <name type="common">goldbreast splitfin</name>
    <dbReference type="NCBI Taxonomy" id="33524"/>
    <lineage>
        <taxon>Eukaryota</taxon>
        <taxon>Metazoa</taxon>
        <taxon>Chordata</taxon>
        <taxon>Craniata</taxon>
        <taxon>Vertebrata</taxon>
        <taxon>Euteleostomi</taxon>
        <taxon>Actinopterygii</taxon>
        <taxon>Neopterygii</taxon>
        <taxon>Teleostei</taxon>
        <taxon>Neoteleostei</taxon>
        <taxon>Acanthomorphata</taxon>
        <taxon>Ovalentaria</taxon>
        <taxon>Atherinomorphae</taxon>
        <taxon>Cyprinodontiformes</taxon>
        <taxon>Goodeidae</taxon>
        <taxon>Ilyodon</taxon>
    </lineage>
</organism>
<evidence type="ECO:0000313" key="2">
    <source>
        <dbReference type="Proteomes" id="UP001482620"/>
    </source>
</evidence>
<accession>A0ABV0U409</accession>
<evidence type="ECO:0000313" key="1">
    <source>
        <dbReference type="EMBL" id="MEQ2238873.1"/>
    </source>
</evidence>
<name>A0ABV0U409_9TELE</name>
<feature type="non-terminal residue" evidence="1">
    <location>
        <position position="1"/>
    </location>
</feature>